<reference evidence="2" key="1">
    <citation type="submission" date="2023-06" db="EMBL/GenBank/DDBJ databases">
        <title>Two Chryseobacterium gambrini strains from China.</title>
        <authorList>
            <person name="Zeng J."/>
            <person name="Wu Y."/>
        </authorList>
    </citation>
    <scope>NUCLEOTIDE SEQUENCE</scope>
    <source>
        <strain evidence="2">SQ219</strain>
    </source>
</reference>
<dbReference type="RefSeq" id="WP_214590041.1">
    <property type="nucleotide sequence ID" value="NZ_JAUHGV010000015.1"/>
</dbReference>
<comment type="caution">
    <text evidence="2">The sequence shown here is derived from an EMBL/GenBank/DDBJ whole genome shotgun (WGS) entry which is preliminary data.</text>
</comment>
<sequence>MKEIIDKNLHLIVISALVILVGYWYLSSLNGLKNISKRKKYTLAVATSDWHHKNNNGIGVDYEYFIDSRKYYNTINLDLKKGQKYLLVFDSLHHENNVLLDIYPMDDFLSPPTNGWNIKELPIYVDTVKINNSILETN</sequence>
<dbReference type="AlphaFoldDB" id="A0AAJ1R4E1"/>
<keyword evidence="1" id="KW-0472">Membrane</keyword>
<proteinExistence type="predicted"/>
<feature type="transmembrane region" description="Helical" evidence="1">
    <location>
        <begin position="9"/>
        <end position="26"/>
    </location>
</feature>
<protein>
    <submittedName>
        <fullName evidence="2">Uncharacterized protein</fullName>
    </submittedName>
</protein>
<keyword evidence="1" id="KW-1133">Transmembrane helix</keyword>
<evidence type="ECO:0000313" key="3">
    <source>
        <dbReference type="Proteomes" id="UP001225933"/>
    </source>
</evidence>
<accession>A0AAJ1R4E1</accession>
<dbReference type="EMBL" id="JAUHGV010000015">
    <property type="protein sequence ID" value="MDN4013379.1"/>
    <property type="molecule type" value="Genomic_DNA"/>
</dbReference>
<evidence type="ECO:0000256" key="1">
    <source>
        <dbReference type="SAM" id="Phobius"/>
    </source>
</evidence>
<organism evidence="2 3">
    <name type="scientific">Chryseobacterium gambrini</name>
    <dbReference type="NCBI Taxonomy" id="373672"/>
    <lineage>
        <taxon>Bacteria</taxon>
        <taxon>Pseudomonadati</taxon>
        <taxon>Bacteroidota</taxon>
        <taxon>Flavobacteriia</taxon>
        <taxon>Flavobacteriales</taxon>
        <taxon>Weeksellaceae</taxon>
        <taxon>Chryseobacterium group</taxon>
        <taxon>Chryseobacterium</taxon>
    </lineage>
</organism>
<dbReference type="Proteomes" id="UP001225933">
    <property type="component" value="Unassembled WGS sequence"/>
</dbReference>
<gene>
    <name evidence="2" type="ORF">QX233_12960</name>
</gene>
<evidence type="ECO:0000313" key="2">
    <source>
        <dbReference type="EMBL" id="MDN4013379.1"/>
    </source>
</evidence>
<name>A0AAJ1R4E1_9FLAO</name>
<keyword evidence="1" id="KW-0812">Transmembrane</keyword>